<dbReference type="InterPro" id="IPR002591">
    <property type="entry name" value="Phosphodiest/P_Trfase"/>
</dbReference>
<dbReference type="Pfam" id="PF01663">
    <property type="entry name" value="Phosphodiest"/>
    <property type="match status" value="2"/>
</dbReference>
<dbReference type="GO" id="GO:0016787">
    <property type="term" value="F:hydrolase activity"/>
    <property type="evidence" value="ECO:0007669"/>
    <property type="project" value="UniProtKB-ARBA"/>
</dbReference>
<evidence type="ECO:0000313" key="1">
    <source>
        <dbReference type="EMBL" id="ACV37575.1"/>
    </source>
</evidence>
<dbReference type="Gene3D" id="3.40.720.10">
    <property type="entry name" value="Alkaline Phosphatase, subunit A"/>
    <property type="match status" value="1"/>
</dbReference>
<dbReference type="STRING" id="522306.CAP2UW1_4339"/>
<dbReference type="InterPro" id="IPR017850">
    <property type="entry name" value="Alkaline_phosphatase_core_sf"/>
</dbReference>
<organism evidence="1">
    <name type="scientific">Accumulibacter regalis</name>
    <dbReference type="NCBI Taxonomy" id="522306"/>
    <lineage>
        <taxon>Bacteria</taxon>
        <taxon>Pseudomonadati</taxon>
        <taxon>Pseudomonadota</taxon>
        <taxon>Betaproteobacteria</taxon>
        <taxon>Candidatus Accumulibacter</taxon>
    </lineage>
</organism>
<name>C7RQG8_ACCRE</name>
<dbReference type="PANTHER" id="PTHR10151">
    <property type="entry name" value="ECTONUCLEOTIDE PYROPHOSPHATASE/PHOSPHODIESTERASE"/>
    <property type="match status" value="1"/>
</dbReference>
<gene>
    <name evidence="1" type="ordered locus">CAP2UW1_4339</name>
</gene>
<dbReference type="KEGG" id="app:CAP2UW1_4339"/>
<dbReference type="eggNOG" id="COG1524">
    <property type="taxonomic scope" value="Bacteria"/>
</dbReference>
<dbReference type="AlphaFoldDB" id="C7RQG8"/>
<dbReference type="SUPFAM" id="SSF53649">
    <property type="entry name" value="Alkaline phosphatase-like"/>
    <property type="match status" value="1"/>
</dbReference>
<protein>
    <submittedName>
        <fullName evidence="1">Type I phosphodiesterase/nucleotide pyrophosphatase</fullName>
    </submittedName>
</protein>
<reference evidence="1" key="1">
    <citation type="submission" date="2009-08" db="EMBL/GenBank/DDBJ databases">
        <authorList>
            <consortium name="US DOE Joint Genome Institute"/>
            <person name="Lucas S."/>
            <person name="Copeland A."/>
            <person name="Lapidus A."/>
            <person name="Glavina del Rio T."/>
            <person name="Dalin E."/>
            <person name="Tice H."/>
            <person name="Bruce D."/>
            <person name="Barry K."/>
            <person name="Pitluck S."/>
            <person name="Lowry S."/>
            <person name="Larimer F."/>
            <person name="Land M."/>
            <person name="Hauser L."/>
            <person name="Kyrpides N."/>
            <person name="Ivanova N."/>
            <person name="McMahon K.D."/>
            <person name="Hugenholtz P."/>
        </authorList>
    </citation>
    <scope>NUCLEOTIDE SEQUENCE</scope>
    <source>
        <strain evidence="1">UW-1</strain>
    </source>
</reference>
<dbReference type="OrthoDB" id="502398at2"/>
<proteinExistence type="predicted"/>
<accession>C7RQG8</accession>
<dbReference type="PANTHER" id="PTHR10151:SF120">
    <property type="entry name" value="BIS(5'-ADENOSYL)-TRIPHOSPHATASE"/>
    <property type="match status" value="1"/>
</dbReference>
<dbReference type="HOGENOM" id="CLU_039939_1_0_4"/>
<reference evidence="1" key="2">
    <citation type="submission" date="2009-09" db="EMBL/GenBank/DDBJ databases">
        <title>Complete sequence of chromosome of Candidatus Accumulibacter phosphatis clade IIA str. UW-1.</title>
        <authorList>
            <consortium name="US DOE Joint Genome Institute"/>
            <person name="Martin H.G."/>
            <person name="Ivanova N."/>
            <person name="Kunin V."/>
            <person name="Warnecke F."/>
            <person name="Barry K."/>
            <person name="He S."/>
            <person name="Salamov A."/>
            <person name="Szeto E."/>
            <person name="Dalin E."/>
            <person name="Pangilinan J.L."/>
            <person name="Lapidus A."/>
            <person name="Lowry S."/>
            <person name="Kyrpides N.C."/>
            <person name="McMahon K.D."/>
            <person name="Hugenholtz P."/>
        </authorList>
    </citation>
    <scope>NUCLEOTIDE SEQUENCE [LARGE SCALE GENOMIC DNA]</scope>
    <source>
        <strain evidence="1">UW-1</strain>
    </source>
</reference>
<sequence>MSSTLLPDYAGGGIVNLMQSVATACGSTRARYPELAALSAAQLARARHVVLLVIDGLGLRTLARHTASPHLQRYLLGSMTSVFPSTTASAITTLMTGLAPAQHGLTGWHMHMDEIDQTLSILPLTPRLGPARMLPDELPARLFDHQSLSQTLDRECWVIAPRSIVGSAFNAWHARGAQTLGYNGLPGMFAGLGELLQADARPRYVYAYTPDLDSFSHHYGTDSRQAQQALTDLDSLFGALLRRLRGSNTWLLATADHGFIDSPTRRVIDLADHPQLAALLLRPLCGERRAAYCYVAPDNRPAFEAYVRRHLARATHLYASERLIAAGWFGPPPHHPRLAARVGDYTLVMKDNWTIKDWLPGEKRYTMVGVHGGISTNEMRVPLVAVHV</sequence>
<dbReference type="EMBL" id="CP001715">
    <property type="protein sequence ID" value="ACV37575.1"/>
    <property type="molecule type" value="Genomic_DNA"/>
</dbReference>